<dbReference type="Proteomes" id="UP000316859">
    <property type="component" value="Unassembled WGS sequence"/>
</dbReference>
<keyword evidence="1" id="KW-0812">Transmembrane</keyword>
<feature type="transmembrane region" description="Helical" evidence="1">
    <location>
        <begin position="379"/>
        <end position="397"/>
    </location>
</feature>
<organism evidence="2 3">
    <name type="scientific">Corynebacterium guaraldiae</name>
    <dbReference type="NCBI Taxonomy" id="3051103"/>
    <lineage>
        <taxon>Bacteria</taxon>
        <taxon>Bacillati</taxon>
        <taxon>Actinomycetota</taxon>
        <taxon>Actinomycetes</taxon>
        <taxon>Mycobacteriales</taxon>
        <taxon>Corynebacteriaceae</taxon>
        <taxon>Corynebacterium</taxon>
    </lineage>
</organism>
<feature type="transmembrane region" description="Helical" evidence="1">
    <location>
        <begin position="313"/>
        <end position="334"/>
    </location>
</feature>
<keyword evidence="1" id="KW-0472">Membrane</keyword>
<feature type="transmembrane region" description="Helical" evidence="1">
    <location>
        <begin position="340"/>
        <end position="358"/>
    </location>
</feature>
<feature type="transmembrane region" description="Helical" evidence="1">
    <location>
        <begin position="137"/>
        <end position="158"/>
    </location>
</feature>
<dbReference type="EMBL" id="VKDI01000008">
    <property type="protein sequence ID" value="TRX49596.1"/>
    <property type="molecule type" value="Genomic_DNA"/>
</dbReference>
<feature type="transmembrane region" description="Helical" evidence="1">
    <location>
        <begin position="478"/>
        <end position="498"/>
    </location>
</feature>
<feature type="transmembrane region" description="Helical" evidence="1">
    <location>
        <begin position="409"/>
        <end position="431"/>
    </location>
</feature>
<feature type="transmembrane region" description="Helical" evidence="1">
    <location>
        <begin position="438"/>
        <end position="458"/>
    </location>
</feature>
<dbReference type="RefSeq" id="WP_143335652.1">
    <property type="nucleotide sequence ID" value="NZ_VKDG01000001.1"/>
</dbReference>
<evidence type="ECO:0000313" key="3">
    <source>
        <dbReference type="Proteomes" id="UP000316859"/>
    </source>
</evidence>
<feature type="transmembrane region" description="Helical" evidence="1">
    <location>
        <begin position="58"/>
        <end position="77"/>
    </location>
</feature>
<evidence type="ECO:0008006" key="4">
    <source>
        <dbReference type="Google" id="ProtNLM"/>
    </source>
</evidence>
<reference evidence="2 3" key="1">
    <citation type="submission" date="2019-07" db="EMBL/GenBank/DDBJ databases">
        <title>Draft genome of C. aurimucosum strain 2299.</title>
        <authorList>
            <person name="Pacheco L.G.C."/>
            <person name="Aguiar E.R.G.R."/>
            <person name="Santos C.S."/>
            <person name="Rocha D.J.P.G."/>
            <person name="Sant'Anna L.O."/>
            <person name="Mattos-Guaraldi A.L."/>
            <person name="Santos L.S."/>
        </authorList>
    </citation>
    <scope>NUCLEOTIDE SEQUENCE [LARGE SCALE GENOMIC DNA]</scope>
    <source>
        <strain evidence="2 3">2299</strain>
    </source>
</reference>
<keyword evidence="1" id="KW-1133">Transmembrane helix</keyword>
<feature type="transmembrane region" description="Helical" evidence="1">
    <location>
        <begin position="27"/>
        <end position="46"/>
    </location>
</feature>
<evidence type="ECO:0000313" key="2">
    <source>
        <dbReference type="EMBL" id="TRX49596.1"/>
    </source>
</evidence>
<feature type="transmembrane region" description="Helical" evidence="1">
    <location>
        <begin position="102"/>
        <end position="125"/>
    </location>
</feature>
<feature type="transmembrane region" description="Helical" evidence="1">
    <location>
        <begin position="165"/>
        <end position="185"/>
    </location>
</feature>
<evidence type="ECO:0000256" key="1">
    <source>
        <dbReference type="SAM" id="Phobius"/>
    </source>
</evidence>
<comment type="caution">
    <text evidence="2">The sequence shown here is derived from an EMBL/GenBank/DDBJ whole genome shotgun (WGS) entry which is preliminary data.</text>
</comment>
<sequence length="510" mass="55011">MPKHTTAPRPSYLSAELLRSRGSALQWLPLLALPLVIMTIIFSSMASARTDATGVLAWQSLFVTGMYAPLVALFAAVPEHREVVTRSGGTQWRNLNPRRENAVRLLVVIASIALFHMLNFGGSWLAVAIQGRENHELILIAGLYSFLGALGIAGLSAACARRLGFAYTLVAAALWQILSILPNTVESGKWWAFPPAWPQRLLLRALRIHQNSVPLEPHDPLLNSSPLPAFILCVILAVLGALAAVYTPRRYRPKLSLRHRFARFATAQADADVADTTVEKAQVWQPTNHPRAAAQSSLWSTLLGLHRAAFSPAVFSCLMLSILALGFVALQYPANYVEGFFYFFLLPVGAGILPVLVWPRMSDSWPLVYMETRFGTSGILMWFLSVIVAVCAAAYLASALAGGDGAAQFSALPLAVGVGYVIAAVSLILVIRFGIVSAIALSIVGTIVSVTLGGDVLADTGLWILAFPAWPLVAYSSLRYAIAMTLTVVLCAAAALLARRLLHTRALSPR</sequence>
<gene>
    <name evidence="2" type="ORF">FNY88_04795</name>
</gene>
<feature type="transmembrane region" description="Helical" evidence="1">
    <location>
        <begin position="227"/>
        <end position="246"/>
    </location>
</feature>
<protein>
    <recommendedName>
        <fullName evidence="4">ABC-2 family transporter protein</fullName>
    </recommendedName>
</protein>
<accession>A0ABY3CUY2</accession>
<name>A0ABY3CUY2_9CORY</name>
<keyword evidence="3" id="KW-1185">Reference proteome</keyword>
<proteinExistence type="predicted"/>